<dbReference type="InterPro" id="IPR000515">
    <property type="entry name" value="MetI-like"/>
</dbReference>
<evidence type="ECO:0000256" key="3">
    <source>
        <dbReference type="ARBA" id="ARBA00022475"/>
    </source>
</evidence>
<dbReference type="EMBL" id="CP063169">
    <property type="protein sequence ID" value="QOR72408.1"/>
    <property type="molecule type" value="Genomic_DNA"/>
</dbReference>
<dbReference type="SUPFAM" id="SSF161098">
    <property type="entry name" value="MetI-like"/>
    <property type="match status" value="1"/>
</dbReference>
<feature type="region of interest" description="Disordered" evidence="8">
    <location>
        <begin position="1"/>
        <end position="45"/>
    </location>
</feature>
<evidence type="ECO:0000256" key="7">
    <source>
        <dbReference type="RuleBase" id="RU363032"/>
    </source>
</evidence>
<evidence type="ECO:0000313" key="10">
    <source>
        <dbReference type="EMBL" id="QOR72408.1"/>
    </source>
</evidence>
<keyword evidence="6 7" id="KW-0472">Membrane</keyword>
<keyword evidence="4 7" id="KW-0812">Transmembrane</keyword>
<dbReference type="InterPro" id="IPR035906">
    <property type="entry name" value="MetI-like_sf"/>
</dbReference>
<feature type="transmembrane region" description="Helical" evidence="7">
    <location>
        <begin position="225"/>
        <end position="244"/>
    </location>
</feature>
<feature type="transmembrane region" description="Helical" evidence="7">
    <location>
        <begin position="147"/>
        <end position="168"/>
    </location>
</feature>
<feature type="transmembrane region" description="Helical" evidence="7">
    <location>
        <begin position="280"/>
        <end position="302"/>
    </location>
</feature>
<evidence type="ECO:0000256" key="2">
    <source>
        <dbReference type="ARBA" id="ARBA00022448"/>
    </source>
</evidence>
<keyword evidence="5 7" id="KW-1133">Transmembrane helix</keyword>
<evidence type="ECO:0000313" key="11">
    <source>
        <dbReference type="Proteomes" id="UP000593758"/>
    </source>
</evidence>
<gene>
    <name evidence="10" type="ORF">IM660_09390</name>
</gene>
<dbReference type="CDD" id="cd06261">
    <property type="entry name" value="TM_PBP2"/>
    <property type="match status" value="1"/>
</dbReference>
<dbReference type="Pfam" id="PF00528">
    <property type="entry name" value="BPD_transp_1"/>
    <property type="match status" value="1"/>
</dbReference>
<feature type="transmembrane region" description="Helical" evidence="7">
    <location>
        <begin position="47"/>
        <end position="72"/>
    </location>
</feature>
<dbReference type="Proteomes" id="UP000593758">
    <property type="component" value="Chromosome"/>
</dbReference>
<dbReference type="AlphaFoldDB" id="A0A7M1SXW7"/>
<organism evidence="10 11">
    <name type="scientific">Ruania alkalisoli</name>
    <dbReference type="NCBI Taxonomy" id="2779775"/>
    <lineage>
        <taxon>Bacteria</taxon>
        <taxon>Bacillati</taxon>
        <taxon>Actinomycetota</taxon>
        <taxon>Actinomycetes</taxon>
        <taxon>Micrococcales</taxon>
        <taxon>Ruaniaceae</taxon>
        <taxon>Ruania</taxon>
    </lineage>
</organism>
<dbReference type="PANTHER" id="PTHR43744">
    <property type="entry name" value="ABC TRANSPORTER PERMEASE PROTEIN MG189-RELATED-RELATED"/>
    <property type="match status" value="1"/>
</dbReference>
<sequence length="317" mass="35032">MSLTLDRKDDPATSARTSPPHQPPRSRDLGSGHGERKGRRQGPRRPLPATMALYVLIAATFALFAIPLYWLFSSALKPEHEIYTYPLTWIPSTLEWSNFAQAWTSAPFGAFLRNSIITTVVGTALEIGVALLSAYAFAFVYFRGKMLIFALMVGSLMLPGHITLLVNYITISNLGWLNTYQGLILPGIGSAFAMFLIYQQMRQVPEELVDAARVDGASHMRRMRAVVIPICRPMILTATLIVLITKWNDFVWPLIVTSTSDMRTLPIGLMFLRSQEGYDAWGPVMAGTVIVAAPMLIVFFLAQRRIIGGITAGALKG</sequence>
<feature type="domain" description="ABC transmembrane type-1" evidence="9">
    <location>
        <begin position="112"/>
        <end position="302"/>
    </location>
</feature>
<dbReference type="Gene3D" id="1.10.3720.10">
    <property type="entry name" value="MetI-like"/>
    <property type="match status" value="1"/>
</dbReference>
<evidence type="ECO:0000256" key="5">
    <source>
        <dbReference type="ARBA" id="ARBA00022989"/>
    </source>
</evidence>
<comment type="similarity">
    <text evidence="7">Belongs to the binding-protein-dependent transport system permease family.</text>
</comment>
<dbReference type="PROSITE" id="PS50928">
    <property type="entry name" value="ABC_TM1"/>
    <property type="match status" value="1"/>
</dbReference>
<protein>
    <submittedName>
        <fullName evidence="10">Carbohydrate ABC transporter permease</fullName>
    </submittedName>
</protein>
<feature type="transmembrane region" description="Helical" evidence="7">
    <location>
        <begin position="180"/>
        <end position="198"/>
    </location>
</feature>
<dbReference type="GO" id="GO:0005886">
    <property type="term" value="C:plasma membrane"/>
    <property type="evidence" value="ECO:0007669"/>
    <property type="project" value="UniProtKB-SubCell"/>
</dbReference>
<evidence type="ECO:0000259" key="9">
    <source>
        <dbReference type="PROSITE" id="PS50928"/>
    </source>
</evidence>
<dbReference type="RefSeq" id="WP_193499046.1">
    <property type="nucleotide sequence ID" value="NZ_CP063169.1"/>
</dbReference>
<keyword evidence="3" id="KW-1003">Cell membrane</keyword>
<dbReference type="GO" id="GO:0055085">
    <property type="term" value="P:transmembrane transport"/>
    <property type="evidence" value="ECO:0007669"/>
    <property type="project" value="InterPro"/>
</dbReference>
<dbReference type="PANTHER" id="PTHR43744:SF13">
    <property type="entry name" value="SN-GLYCEROL-3-PHOSPHATE TRANSPORT INTEGRAL MEMBRANE PROTEIN ABC TRANSPORTER UGPE-RELATED"/>
    <property type="match status" value="1"/>
</dbReference>
<evidence type="ECO:0000256" key="4">
    <source>
        <dbReference type="ARBA" id="ARBA00022692"/>
    </source>
</evidence>
<keyword evidence="2 7" id="KW-0813">Transport</keyword>
<feature type="compositionally biased region" description="Basic and acidic residues" evidence="8">
    <location>
        <begin position="1"/>
        <end position="11"/>
    </location>
</feature>
<accession>A0A7M1SXW7</accession>
<feature type="compositionally biased region" description="Basic and acidic residues" evidence="8">
    <location>
        <begin position="25"/>
        <end position="35"/>
    </location>
</feature>
<proteinExistence type="inferred from homology"/>
<comment type="subcellular location">
    <subcellularLocation>
        <location evidence="1 7">Cell membrane</location>
        <topology evidence="1 7">Multi-pass membrane protein</topology>
    </subcellularLocation>
</comment>
<evidence type="ECO:0000256" key="1">
    <source>
        <dbReference type="ARBA" id="ARBA00004651"/>
    </source>
</evidence>
<reference evidence="10 11" key="1">
    <citation type="submission" date="2020-10" db="EMBL/GenBank/DDBJ databases">
        <title>Haloactinobacterium sp. RN3S43, a bacterium isolated from saline soil.</title>
        <authorList>
            <person name="Sun J.-Q."/>
        </authorList>
    </citation>
    <scope>NUCLEOTIDE SEQUENCE [LARGE SCALE GENOMIC DNA]</scope>
    <source>
        <strain evidence="10 11">RN3S43</strain>
    </source>
</reference>
<keyword evidence="11" id="KW-1185">Reference proteome</keyword>
<evidence type="ECO:0000256" key="8">
    <source>
        <dbReference type="SAM" id="MobiDB-lite"/>
    </source>
</evidence>
<name>A0A7M1SXW7_9MICO</name>
<evidence type="ECO:0000256" key="6">
    <source>
        <dbReference type="ARBA" id="ARBA00023136"/>
    </source>
</evidence>
<dbReference type="KEGG" id="halt:IM660_09390"/>
<feature type="transmembrane region" description="Helical" evidence="7">
    <location>
        <begin position="116"/>
        <end position="140"/>
    </location>
</feature>